<dbReference type="PANTHER" id="PTHR43166">
    <property type="entry name" value="AMINO ACID IMPORT ATP-BINDING PROTEIN"/>
    <property type="match status" value="1"/>
</dbReference>
<dbReference type="SUPFAM" id="SSF52540">
    <property type="entry name" value="P-loop containing nucleoside triphosphate hydrolases"/>
    <property type="match status" value="1"/>
</dbReference>
<evidence type="ECO:0000259" key="8">
    <source>
        <dbReference type="PROSITE" id="PS50893"/>
    </source>
</evidence>
<dbReference type="Pfam" id="PF00005">
    <property type="entry name" value="ABC_tran"/>
    <property type="match status" value="1"/>
</dbReference>
<keyword evidence="6" id="KW-0029">Amino-acid transport</keyword>
<dbReference type="Gene3D" id="3.40.50.300">
    <property type="entry name" value="P-loop containing nucleotide triphosphate hydrolases"/>
    <property type="match status" value="1"/>
</dbReference>
<keyword evidence="1" id="KW-0813">Transport</keyword>
<dbReference type="PROSITE" id="PS50893">
    <property type="entry name" value="ABC_TRANSPORTER_2"/>
    <property type="match status" value="1"/>
</dbReference>
<evidence type="ECO:0000256" key="6">
    <source>
        <dbReference type="ARBA" id="ARBA00022970"/>
    </source>
</evidence>
<reference evidence="9 10" key="1">
    <citation type="journal article" date="2019" name="Int. J. Syst. Evol. Microbiol.">
        <title>The Global Catalogue of Microorganisms (GCM) 10K type strain sequencing project: providing services to taxonomists for standard genome sequencing and annotation.</title>
        <authorList>
            <consortium name="The Broad Institute Genomics Platform"/>
            <consortium name="The Broad Institute Genome Sequencing Center for Infectious Disease"/>
            <person name="Wu L."/>
            <person name="Ma J."/>
        </authorList>
    </citation>
    <scope>NUCLEOTIDE SEQUENCE [LARGE SCALE GENOMIC DNA]</scope>
    <source>
        <strain evidence="9 10">JCM 12662</strain>
    </source>
</reference>
<keyword evidence="7" id="KW-0472">Membrane</keyword>
<dbReference type="Proteomes" id="UP001501166">
    <property type="component" value="Unassembled WGS sequence"/>
</dbReference>
<evidence type="ECO:0000313" key="10">
    <source>
        <dbReference type="Proteomes" id="UP001501166"/>
    </source>
</evidence>
<protein>
    <recommendedName>
        <fullName evidence="8">ABC transporter domain-containing protein</fullName>
    </recommendedName>
</protein>
<accession>A0ABN0XGG1</accession>
<proteinExistence type="predicted"/>
<dbReference type="InterPro" id="IPR017871">
    <property type="entry name" value="ABC_transporter-like_CS"/>
</dbReference>
<keyword evidence="2" id="KW-1003">Cell membrane</keyword>
<dbReference type="PANTHER" id="PTHR43166:SF30">
    <property type="entry name" value="METHIONINE IMPORT ATP-BINDING PROTEIN METN"/>
    <property type="match status" value="1"/>
</dbReference>
<dbReference type="InterPro" id="IPR050086">
    <property type="entry name" value="MetN_ABC_transporter-like"/>
</dbReference>
<evidence type="ECO:0000256" key="5">
    <source>
        <dbReference type="ARBA" id="ARBA00022967"/>
    </source>
</evidence>
<name>A0ABN0XGG1_9LACT</name>
<dbReference type="RefSeq" id="WP_343755289.1">
    <property type="nucleotide sequence ID" value="NZ_BAAACW010000094.1"/>
</dbReference>
<evidence type="ECO:0000313" key="9">
    <source>
        <dbReference type="EMBL" id="GAA0363521.1"/>
    </source>
</evidence>
<evidence type="ECO:0000256" key="2">
    <source>
        <dbReference type="ARBA" id="ARBA00022475"/>
    </source>
</evidence>
<keyword evidence="3" id="KW-0547">Nucleotide-binding</keyword>
<evidence type="ECO:0000256" key="3">
    <source>
        <dbReference type="ARBA" id="ARBA00022741"/>
    </source>
</evidence>
<dbReference type="PROSITE" id="PS00211">
    <property type="entry name" value="ABC_TRANSPORTER_1"/>
    <property type="match status" value="1"/>
</dbReference>
<evidence type="ECO:0000256" key="7">
    <source>
        <dbReference type="ARBA" id="ARBA00023136"/>
    </source>
</evidence>
<gene>
    <name evidence="9" type="ORF">GCM10008932_14970</name>
</gene>
<dbReference type="InterPro" id="IPR027417">
    <property type="entry name" value="P-loop_NTPase"/>
</dbReference>
<feature type="domain" description="ABC transporter" evidence="8">
    <location>
        <begin position="2"/>
        <end position="238"/>
    </location>
</feature>
<dbReference type="InterPro" id="IPR003593">
    <property type="entry name" value="AAA+_ATPase"/>
</dbReference>
<evidence type="ECO:0000256" key="4">
    <source>
        <dbReference type="ARBA" id="ARBA00022840"/>
    </source>
</evidence>
<keyword evidence="10" id="KW-1185">Reference proteome</keyword>
<evidence type="ECO:0000256" key="1">
    <source>
        <dbReference type="ARBA" id="ARBA00022448"/>
    </source>
</evidence>
<dbReference type="EMBL" id="BAAACW010000094">
    <property type="protein sequence ID" value="GAA0363521.1"/>
    <property type="molecule type" value="Genomic_DNA"/>
</dbReference>
<dbReference type="SMART" id="SM00382">
    <property type="entry name" value="AAA"/>
    <property type="match status" value="1"/>
</dbReference>
<keyword evidence="4" id="KW-0067">ATP-binding</keyword>
<dbReference type="InterPro" id="IPR003439">
    <property type="entry name" value="ABC_transporter-like_ATP-bd"/>
</dbReference>
<comment type="caution">
    <text evidence="9">The sequence shown here is derived from an EMBL/GenBank/DDBJ whole genome shotgun (WGS) entry which is preliminary data.</text>
</comment>
<organism evidence="9 10">
    <name type="scientific">Alkalibacterium iburiense</name>
    <dbReference type="NCBI Taxonomy" id="290589"/>
    <lineage>
        <taxon>Bacteria</taxon>
        <taxon>Bacillati</taxon>
        <taxon>Bacillota</taxon>
        <taxon>Bacilli</taxon>
        <taxon>Lactobacillales</taxon>
        <taxon>Carnobacteriaceae</taxon>
        <taxon>Alkalibacterium</taxon>
    </lineage>
</organism>
<keyword evidence="5" id="KW-1278">Translocase</keyword>
<sequence>MIELSHIKKTFQSKGGPVHALKDIHLKIEDGEAFGVIGESGAGKSTLLRLINALERPDEGDVKVGDTLVNSLNKSHLRAHRKEIGMIFQQFNLLSNKTVEDNVRLPLSLHSYENPLSVDEVLSFVGLEDKKKSYPSQLSGGQKQRVGIARALITRPKILLCDEPTSALDGNTTEGIVEVLKRAHQEFDMTIIVVTHELPVVKALCNRSAIMEKGEIVDIVSVKSSQKLKETIPYHKRAAEVLTS</sequence>